<dbReference type="Pfam" id="PF04937">
    <property type="entry name" value="DUF659"/>
    <property type="match status" value="1"/>
</dbReference>
<dbReference type="InterPro" id="IPR007021">
    <property type="entry name" value="DUF659"/>
</dbReference>
<feature type="compositionally biased region" description="Polar residues" evidence="1">
    <location>
        <begin position="380"/>
        <end position="390"/>
    </location>
</feature>
<dbReference type="OMA" id="VTIMAGW"/>
<dbReference type="Pfam" id="PF05699">
    <property type="entry name" value="Dimer_Tnp_hAT"/>
    <property type="match status" value="1"/>
</dbReference>
<gene>
    <name evidence="5" type="ORF">KP509_02G020000</name>
</gene>
<dbReference type="PANTHER" id="PTHR32166:SF123">
    <property type="entry name" value="BED-TYPE DOMAIN-CONTAINING PROTEIN"/>
    <property type="match status" value="1"/>
</dbReference>
<feature type="transmembrane region" description="Helical" evidence="2">
    <location>
        <begin position="208"/>
        <end position="226"/>
    </location>
</feature>
<evidence type="ECO:0008006" key="7">
    <source>
        <dbReference type="Google" id="ProtNLM"/>
    </source>
</evidence>
<evidence type="ECO:0000259" key="3">
    <source>
        <dbReference type="Pfam" id="PF04937"/>
    </source>
</evidence>
<feature type="domain" description="HAT C-terminal dimerisation" evidence="4">
    <location>
        <begin position="807"/>
        <end position="872"/>
    </location>
</feature>
<protein>
    <recommendedName>
        <fullName evidence="7">BED-type domain-containing protein</fullName>
    </recommendedName>
</protein>
<dbReference type="AlphaFoldDB" id="A0A8T2VBG7"/>
<dbReference type="OrthoDB" id="4951847at2759"/>
<feature type="compositionally biased region" description="Polar residues" evidence="1">
    <location>
        <begin position="317"/>
        <end position="328"/>
    </location>
</feature>
<feature type="region of interest" description="Disordered" evidence="1">
    <location>
        <begin position="924"/>
        <end position="976"/>
    </location>
</feature>
<feature type="domain" description="DUF659" evidence="3">
    <location>
        <begin position="436"/>
        <end position="589"/>
    </location>
</feature>
<sequence>MAQWWHVSPHHQFVYRHLGSYSALQTMRALSSIAARSYFFPSALEDVIFYPSTEKTPSSAALCPSINCFCDDDPLIPEHLFDKEGGTFAFRSKLEITYSQWAVSMMNGFKRTEKKMAKEFTGGPTGGGNGGSDDNWGDNGGDGGDDNGDAQSNILLLLTIAFAAIHLLYCIVEWIRDDTLDTRFLRTGLSLFLLLAAAAARMNNQSGVDTYIIGLGASIGVMLWTVKNFQTIMPRAKQGCWQYVTSQGKFGTGGSERWTCNLCGYKGTGGSDRIKAHLARFGGIGVGPCSKPMPEKMKEELLEWVAAREMRRGVRASTETLSSAQSSIPPGHSSHASQGEFPSAPLVEDLETEEVAHASEQQQKRPRESQSIATGRGSLHASSIRASLQKQGKQEATQGIMRLFIKCGLSFNVVRTPAWKEAMKMVSRLGVEWEGPSDEELRGSELRRTKEIVQKQLEPMAETWKKYGCTLMCDGWTDIRKRNVYNILVHCCKGTMFLRAIDASTPGLSITGEYIFGHIRQAVLEIGVQNVVQVITDNGSNCVSMGRMLEKEFPSIVWTPCAAHSIDLLIEDVGKVPWIHEIFSTCQRVVTLFTKRPKLLSIFRSYSDLELLRPAKTRFAYMCIVMERLLRVRQSLMQTVVSQEWLAWSGHTCSKAESVRITCLSDSFWREVEALVGVMQPLYSMLRIVDMEGSTIGLVYEYMDRVGESLGRCTSISSDRLDEIRSIWRDRWGWFHRPIHGMAHILHPLWRTERQMLDHELDSAWTSYICRLYLDDIDMRLTLEDQLLLFRNYGGSFGKDTAMLRSSQLSPVSWWEKYGLSAPELRSVAIRVLSQDCSASPCERNWSTWALFHTKKRNRLSTAQLERLVYCHCNLRLLESGGHTADVRQVNIDHIDIEKVHEMPTIPSEELDLYIMLYQELTEPQHQTRSQRRTRSRAVAFARASTSSAPHGREDEDEDEPDEDEFSSDTESDSDD</sequence>
<dbReference type="InterPro" id="IPR008906">
    <property type="entry name" value="HATC_C_dom"/>
</dbReference>
<feature type="transmembrane region" description="Helical" evidence="2">
    <location>
        <begin position="184"/>
        <end position="202"/>
    </location>
</feature>
<comment type="caution">
    <text evidence="5">The sequence shown here is derived from an EMBL/GenBank/DDBJ whole genome shotgun (WGS) entry which is preliminary data.</text>
</comment>
<dbReference type="InterPro" id="IPR012337">
    <property type="entry name" value="RNaseH-like_sf"/>
</dbReference>
<name>A0A8T2VBG7_CERRI</name>
<keyword evidence="2" id="KW-0812">Transmembrane</keyword>
<evidence type="ECO:0000313" key="5">
    <source>
        <dbReference type="EMBL" id="KAH7443113.1"/>
    </source>
</evidence>
<evidence type="ECO:0000256" key="2">
    <source>
        <dbReference type="SAM" id="Phobius"/>
    </source>
</evidence>
<dbReference type="EMBL" id="CM035407">
    <property type="protein sequence ID" value="KAH7443113.1"/>
    <property type="molecule type" value="Genomic_DNA"/>
</dbReference>
<feature type="region of interest" description="Disordered" evidence="1">
    <location>
        <begin position="315"/>
        <end position="341"/>
    </location>
</feature>
<evidence type="ECO:0000256" key="1">
    <source>
        <dbReference type="SAM" id="MobiDB-lite"/>
    </source>
</evidence>
<dbReference type="SUPFAM" id="SSF53098">
    <property type="entry name" value="Ribonuclease H-like"/>
    <property type="match status" value="1"/>
</dbReference>
<feature type="compositionally biased region" description="Acidic residues" evidence="1">
    <location>
        <begin position="955"/>
        <end position="976"/>
    </location>
</feature>
<feature type="region of interest" description="Disordered" evidence="1">
    <location>
        <begin position="354"/>
        <end position="390"/>
    </location>
</feature>
<dbReference type="Proteomes" id="UP000825935">
    <property type="component" value="Chromosome 2"/>
</dbReference>
<feature type="region of interest" description="Disordered" evidence="1">
    <location>
        <begin position="118"/>
        <end position="144"/>
    </location>
</feature>
<proteinExistence type="predicted"/>
<organism evidence="5 6">
    <name type="scientific">Ceratopteris richardii</name>
    <name type="common">Triangle waterfern</name>
    <dbReference type="NCBI Taxonomy" id="49495"/>
    <lineage>
        <taxon>Eukaryota</taxon>
        <taxon>Viridiplantae</taxon>
        <taxon>Streptophyta</taxon>
        <taxon>Embryophyta</taxon>
        <taxon>Tracheophyta</taxon>
        <taxon>Polypodiopsida</taxon>
        <taxon>Polypodiidae</taxon>
        <taxon>Polypodiales</taxon>
        <taxon>Pteridineae</taxon>
        <taxon>Pteridaceae</taxon>
        <taxon>Parkerioideae</taxon>
        <taxon>Ceratopteris</taxon>
    </lineage>
</organism>
<feature type="compositionally biased region" description="Basic and acidic residues" evidence="1">
    <location>
        <begin position="354"/>
        <end position="368"/>
    </location>
</feature>
<keyword evidence="2" id="KW-0472">Membrane</keyword>
<accession>A0A8T2VBG7</accession>
<dbReference type="PANTHER" id="PTHR32166">
    <property type="entry name" value="OSJNBA0013A04.12 PROTEIN"/>
    <property type="match status" value="1"/>
</dbReference>
<feature type="transmembrane region" description="Helical" evidence="2">
    <location>
        <begin position="154"/>
        <end position="172"/>
    </location>
</feature>
<reference evidence="5" key="1">
    <citation type="submission" date="2021-08" db="EMBL/GenBank/DDBJ databases">
        <title>WGS assembly of Ceratopteris richardii.</title>
        <authorList>
            <person name="Marchant D.B."/>
            <person name="Chen G."/>
            <person name="Jenkins J."/>
            <person name="Shu S."/>
            <person name="Leebens-Mack J."/>
            <person name="Grimwood J."/>
            <person name="Schmutz J."/>
            <person name="Soltis P."/>
            <person name="Soltis D."/>
            <person name="Chen Z.-H."/>
        </authorList>
    </citation>
    <scope>NUCLEOTIDE SEQUENCE</scope>
    <source>
        <strain evidence="5">Whitten #5841</strain>
        <tissue evidence="5">Leaf</tissue>
    </source>
</reference>
<evidence type="ECO:0000259" key="4">
    <source>
        <dbReference type="Pfam" id="PF05699"/>
    </source>
</evidence>
<dbReference type="GO" id="GO:0046983">
    <property type="term" value="F:protein dimerization activity"/>
    <property type="evidence" value="ECO:0007669"/>
    <property type="project" value="InterPro"/>
</dbReference>
<keyword evidence="2" id="KW-1133">Transmembrane helix</keyword>
<keyword evidence="6" id="KW-1185">Reference proteome</keyword>
<evidence type="ECO:0000313" key="6">
    <source>
        <dbReference type="Proteomes" id="UP000825935"/>
    </source>
</evidence>